<name>A0ABM7NZC1_9BACT</name>
<proteinExistence type="predicted"/>
<reference evidence="1 2" key="1">
    <citation type="journal article" date="2022" name="Int. J. Syst. Evol. Microbiol.">
        <title>Prevotella herbatica sp. nov., a plant polysaccharide-decomposing anaerobic bacterium isolated from a methanogenic reactor.</title>
        <authorList>
            <person name="Uek A."/>
            <person name="Tonouchi A."/>
            <person name="Kaku N."/>
            <person name="Ueki K."/>
        </authorList>
    </citation>
    <scope>NUCLEOTIDE SEQUENCE [LARGE SCALE GENOMIC DNA]</scope>
    <source>
        <strain evidence="1 2">WR041</strain>
    </source>
</reference>
<organism evidence="1 2">
    <name type="scientific">Prevotella herbatica</name>
    <dbReference type="NCBI Taxonomy" id="2801997"/>
    <lineage>
        <taxon>Bacteria</taxon>
        <taxon>Pseudomonadati</taxon>
        <taxon>Bacteroidota</taxon>
        <taxon>Bacteroidia</taxon>
        <taxon>Bacteroidales</taxon>
        <taxon>Prevotellaceae</taxon>
        <taxon>Prevotella</taxon>
    </lineage>
</organism>
<accession>A0ABM7NZC1</accession>
<dbReference type="EMBL" id="AP024484">
    <property type="protein sequence ID" value="BCS85764.1"/>
    <property type="molecule type" value="Genomic_DNA"/>
</dbReference>
<dbReference type="RefSeq" id="WP_207153392.1">
    <property type="nucleotide sequence ID" value="NZ_AP024484.1"/>
</dbReference>
<keyword evidence="2" id="KW-1185">Reference proteome</keyword>
<gene>
    <name evidence="1" type="ORF">prwr041_16570</name>
</gene>
<evidence type="ECO:0000313" key="1">
    <source>
        <dbReference type="EMBL" id="BCS85764.1"/>
    </source>
</evidence>
<evidence type="ECO:0000313" key="2">
    <source>
        <dbReference type="Proteomes" id="UP001319045"/>
    </source>
</evidence>
<dbReference type="Proteomes" id="UP001319045">
    <property type="component" value="Chromosome"/>
</dbReference>
<sequence>MKKVFKINCENRAGFVQEFKVKWHGGESGWSDRYPNPQTKSIDLRTLNIPEGAEVWIEVNAILGKKKTADEHVVYDPNSDDAALYETTGATLTYKIKLIN</sequence>
<protein>
    <submittedName>
        <fullName evidence="1">Uncharacterized protein</fullName>
    </submittedName>
</protein>